<dbReference type="KEGG" id="bcom:BAUCODRAFT_130590"/>
<organism evidence="3 4">
    <name type="scientific">Baudoinia panamericana (strain UAMH 10762)</name>
    <name type="common">Angels' share fungus</name>
    <name type="synonym">Baudoinia compniacensis (strain UAMH 10762)</name>
    <dbReference type="NCBI Taxonomy" id="717646"/>
    <lineage>
        <taxon>Eukaryota</taxon>
        <taxon>Fungi</taxon>
        <taxon>Dikarya</taxon>
        <taxon>Ascomycota</taxon>
        <taxon>Pezizomycotina</taxon>
        <taxon>Dothideomycetes</taxon>
        <taxon>Dothideomycetidae</taxon>
        <taxon>Mycosphaerellales</taxon>
        <taxon>Teratosphaeriaceae</taxon>
        <taxon>Baudoinia</taxon>
    </lineage>
</organism>
<dbReference type="HOGENOM" id="CLU_042191_0_0_1"/>
<dbReference type="eggNOG" id="ENOG502S4DK">
    <property type="taxonomic scope" value="Eukaryota"/>
</dbReference>
<dbReference type="GO" id="GO:0000403">
    <property type="term" value="F:Y-form DNA binding"/>
    <property type="evidence" value="ECO:0007669"/>
    <property type="project" value="TreeGrafter"/>
</dbReference>
<sequence length="438" mass="47846">MLGKGHHLLSEAPYDFAFAARSTLRSLRSSQLKYAAFLVGQATTGTKNDLTDRLYTHLLQDYRLPSDRAPPGTFKAQRIISVDMGIRNLAYCVLDQPQRHLKHNSMPTVTEWKRLDLLSTSPTPAGPKTEPTISKPPTNSKAPAAKRAKTPLPEDAFTPSSLSRLALTTSLTLLSHHPTTILIERQRFRSASGAAIQEWTVRVNMLEAMLWACLRTLQTELPPSSSSSNSSTTTDSIPAPPRREILSVSPARVASFWPSSHNRVSLKPTPSIFEPGRRTSEEKAGTEVVRAGRQKVSKTDKIAVVRRWLSLSSATDSNPDPESGSTAATPSSAEEGDDVSLSFSGQAAQIARLFQTDADGPRRGRRRRRDVDEGEDERNGEAGGEVVDGNGNGNGNDRGKLDDLADCLLQAATWVRWEENRQEMAERLVSSVGVAGAW</sequence>
<dbReference type="InterPro" id="IPR003034">
    <property type="entry name" value="SAP_dom"/>
</dbReference>
<dbReference type="Proteomes" id="UP000011761">
    <property type="component" value="Unassembled WGS sequence"/>
</dbReference>
<dbReference type="OMA" id="GITWLEW"/>
<evidence type="ECO:0000313" key="3">
    <source>
        <dbReference type="EMBL" id="EMC97446.1"/>
    </source>
</evidence>
<dbReference type="GO" id="GO:0004520">
    <property type="term" value="F:DNA endonuclease activity"/>
    <property type="evidence" value="ECO:0007669"/>
    <property type="project" value="TreeGrafter"/>
</dbReference>
<feature type="region of interest" description="Disordered" evidence="1">
    <location>
        <begin position="353"/>
        <end position="398"/>
    </location>
</feature>
<feature type="compositionally biased region" description="Low complexity" evidence="1">
    <location>
        <begin position="224"/>
        <end position="236"/>
    </location>
</feature>
<dbReference type="Pfam" id="PF09159">
    <property type="entry name" value="Ydc2-catalyt"/>
    <property type="match status" value="1"/>
</dbReference>
<dbReference type="GeneID" id="19108224"/>
<feature type="domain" description="SAP" evidence="2">
    <location>
        <begin position="24"/>
        <end position="58"/>
    </location>
</feature>
<dbReference type="PROSITE" id="PS50800">
    <property type="entry name" value="SAP"/>
    <property type="match status" value="1"/>
</dbReference>
<proteinExistence type="predicted"/>
<dbReference type="SUPFAM" id="SSF53098">
    <property type="entry name" value="Ribonuclease H-like"/>
    <property type="match status" value="1"/>
</dbReference>
<dbReference type="InterPro" id="IPR012337">
    <property type="entry name" value="RNaseH-like_sf"/>
</dbReference>
<dbReference type="InterPro" id="IPR015242">
    <property type="entry name" value="Ydc2_cat"/>
</dbReference>
<dbReference type="GO" id="GO:0000402">
    <property type="term" value="F:crossed form four-way junction DNA binding"/>
    <property type="evidence" value="ECO:0007669"/>
    <property type="project" value="TreeGrafter"/>
</dbReference>
<feature type="region of interest" description="Disordered" evidence="1">
    <location>
        <begin position="119"/>
        <end position="157"/>
    </location>
</feature>
<dbReference type="CDD" id="cd16963">
    <property type="entry name" value="CCE1"/>
    <property type="match status" value="1"/>
</dbReference>
<name>M2ML95_BAUPA</name>
<dbReference type="AlphaFoldDB" id="M2ML95"/>
<dbReference type="RefSeq" id="XP_007675823.1">
    <property type="nucleotide sequence ID" value="XM_007677633.1"/>
</dbReference>
<feature type="compositionally biased region" description="Polar residues" evidence="1">
    <location>
        <begin position="313"/>
        <end position="332"/>
    </location>
</feature>
<dbReference type="Gene3D" id="3.30.420.10">
    <property type="entry name" value="Ribonuclease H-like superfamily/Ribonuclease H"/>
    <property type="match status" value="1"/>
</dbReference>
<protein>
    <recommendedName>
        <fullName evidence="2">SAP domain-containing protein</fullName>
    </recommendedName>
</protein>
<dbReference type="OrthoDB" id="5552842at2759"/>
<dbReference type="InterPro" id="IPR036397">
    <property type="entry name" value="RNaseH_sf"/>
</dbReference>
<feature type="region of interest" description="Disordered" evidence="1">
    <location>
        <begin position="313"/>
        <end position="340"/>
    </location>
</feature>
<feature type="compositionally biased region" description="Basic and acidic residues" evidence="1">
    <location>
        <begin position="275"/>
        <end position="285"/>
    </location>
</feature>
<gene>
    <name evidence="3" type="ORF">BAUCODRAFT_130590</name>
</gene>
<evidence type="ECO:0000256" key="1">
    <source>
        <dbReference type="SAM" id="MobiDB-lite"/>
    </source>
</evidence>
<dbReference type="InterPro" id="IPR039197">
    <property type="entry name" value="Mrs1/Cce1"/>
</dbReference>
<dbReference type="GO" id="GO:0070336">
    <property type="term" value="F:flap-structured DNA binding"/>
    <property type="evidence" value="ECO:0007669"/>
    <property type="project" value="TreeGrafter"/>
</dbReference>
<evidence type="ECO:0000313" key="4">
    <source>
        <dbReference type="Proteomes" id="UP000011761"/>
    </source>
</evidence>
<keyword evidence="4" id="KW-1185">Reference proteome</keyword>
<feature type="compositionally biased region" description="Polar residues" evidence="1">
    <location>
        <begin position="131"/>
        <end position="141"/>
    </location>
</feature>
<dbReference type="PANTHER" id="PTHR28072:SF1">
    <property type="entry name" value="CRUCIFORM CUTTING ENDONUCLEASE 1, MITOCHONDRIAL-RELATED"/>
    <property type="match status" value="1"/>
</dbReference>
<accession>M2ML95</accession>
<dbReference type="PANTHER" id="PTHR28072">
    <property type="entry name" value="CRUCIFORM CUTTING ENDONUCLEASE 1, MITOCHONDRIAL-RELATED"/>
    <property type="match status" value="1"/>
</dbReference>
<evidence type="ECO:0000259" key="2">
    <source>
        <dbReference type="PROSITE" id="PS50800"/>
    </source>
</evidence>
<dbReference type="GO" id="GO:0005739">
    <property type="term" value="C:mitochondrion"/>
    <property type="evidence" value="ECO:0007669"/>
    <property type="project" value="TreeGrafter"/>
</dbReference>
<dbReference type="EMBL" id="KB445554">
    <property type="protein sequence ID" value="EMC97446.1"/>
    <property type="molecule type" value="Genomic_DNA"/>
</dbReference>
<feature type="region of interest" description="Disordered" evidence="1">
    <location>
        <begin position="221"/>
        <end position="243"/>
    </location>
</feature>
<reference evidence="3 4" key="1">
    <citation type="journal article" date="2012" name="PLoS Pathog.">
        <title>Diverse lifestyles and strategies of plant pathogenesis encoded in the genomes of eighteen Dothideomycetes fungi.</title>
        <authorList>
            <person name="Ohm R.A."/>
            <person name="Feau N."/>
            <person name="Henrissat B."/>
            <person name="Schoch C.L."/>
            <person name="Horwitz B.A."/>
            <person name="Barry K.W."/>
            <person name="Condon B.J."/>
            <person name="Copeland A.C."/>
            <person name="Dhillon B."/>
            <person name="Glaser F."/>
            <person name="Hesse C.N."/>
            <person name="Kosti I."/>
            <person name="LaButti K."/>
            <person name="Lindquist E.A."/>
            <person name="Lucas S."/>
            <person name="Salamov A.A."/>
            <person name="Bradshaw R.E."/>
            <person name="Ciuffetti L."/>
            <person name="Hamelin R.C."/>
            <person name="Kema G.H.J."/>
            <person name="Lawrence C."/>
            <person name="Scott J.A."/>
            <person name="Spatafora J.W."/>
            <person name="Turgeon B.G."/>
            <person name="de Wit P.J.G.M."/>
            <person name="Zhong S."/>
            <person name="Goodwin S.B."/>
            <person name="Grigoriev I.V."/>
        </authorList>
    </citation>
    <scope>NUCLEOTIDE SEQUENCE [LARGE SCALE GENOMIC DNA]</scope>
    <source>
        <strain evidence="3 4">UAMH 10762</strain>
    </source>
</reference>
<feature type="region of interest" description="Disordered" evidence="1">
    <location>
        <begin position="267"/>
        <end position="296"/>
    </location>
</feature>